<dbReference type="KEGG" id="bfu:BCIN_07g06830"/>
<dbReference type="RefSeq" id="XP_024550052.1">
    <property type="nucleotide sequence ID" value="XM_024694263.1"/>
</dbReference>
<feature type="compositionally biased region" description="Basic and acidic residues" evidence="1">
    <location>
        <begin position="442"/>
        <end position="453"/>
    </location>
</feature>
<keyword evidence="3" id="KW-1185">Reference proteome</keyword>
<feature type="compositionally biased region" description="Basic and acidic residues" evidence="1">
    <location>
        <begin position="285"/>
        <end position="303"/>
    </location>
</feature>
<feature type="compositionally biased region" description="Low complexity" evidence="1">
    <location>
        <begin position="205"/>
        <end position="218"/>
    </location>
</feature>
<evidence type="ECO:0000256" key="1">
    <source>
        <dbReference type="SAM" id="MobiDB-lite"/>
    </source>
</evidence>
<feature type="region of interest" description="Disordered" evidence="1">
    <location>
        <begin position="243"/>
        <end position="303"/>
    </location>
</feature>
<reference evidence="2 3" key="2">
    <citation type="journal article" date="2012" name="Eukaryot. Cell">
        <title>Genome update of Botrytis cinerea strains B05.10 and T4.</title>
        <authorList>
            <person name="Staats M."/>
            <person name="van Kan J.A."/>
        </authorList>
    </citation>
    <scope>NUCLEOTIDE SEQUENCE [LARGE SCALE GENOMIC DNA]</scope>
    <source>
        <strain evidence="2 3">B05.10</strain>
    </source>
</reference>
<feature type="compositionally biased region" description="Acidic residues" evidence="1">
    <location>
        <begin position="454"/>
        <end position="465"/>
    </location>
</feature>
<name>A0A384JNV3_BOTFB</name>
<dbReference type="VEuPathDB" id="FungiDB:Bcin07g06830"/>
<reference evidence="2 3" key="1">
    <citation type="journal article" date="2011" name="PLoS Genet.">
        <title>Genomic analysis of the necrotrophic fungal pathogens Sclerotinia sclerotiorum and Botrytis cinerea.</title>
        <authorList>
            <person name="Amselem J."/>
            <person name="Cuomo C.A."/>
            <person name="van Kan J.A."/>
            <person name="Viaud M."/>
            <person name="Benito E.P."/>
            <person name="Couloux A."/>
            <person name="Coutinho P.M."/>
            <person name="de Vries R.P."/>
            <person name="Dyer P.S."/>
            <person name="Fillinger S."/>
            <person name="Fournier E."/>
            <person name="Gout L."/>
            <person name="Hahn M."/>
            <person name="Kohn L."/>
            <person name="Lapalu N."/>
            <person name="Plummer K.M."/>
            <person name="Pradier J.M."/>
            <person name="Quevillon E."/>
            <person name="Sharon A."/>
            <person name="Simon A."/>
            <person name="ten Have A."/>
            <person name="Tudzynski B."/>
            <person name="Tudzynski P."/>
            <person name="Wincker P."/>
            <person name="Andrew M."/>
            <person name="Anthouard V."/>
            <person name="Beever R.E."/>
            <person name="Beffa R."/>
            <person name="Benoit I."/>
            <person name="Bouzid O."/>
            <person name="Brault B."/>
            <person name="Chen Z."/>
            <person name="Choquer M."/>
            <person name="Collemare J."/>
            <person name="Cotton P."/>
            <person name="Danchin E.G."/>
            <person name="Da Silva C."/>
            <person name="Gautier A."/>
            <person name="Giraud C."/>
            <person name="Giraud T."/>
            <person name="Gonzalez C."/>
            <person name="Grossetete S."/>
            <person name="Guldener U."/>
            <person name="Henrissat B."/>
            <person name="Howlett B.J."/>
            <person name="Kodira C."/>
            <person name="Kretschmer M."/>
            <person name="Lappartient A."/>
            <person name="Leroch M."/>
            <person name="Levis C."/>
            <person name="Mauceli E."/>
            <person name="Neuveglise C."/>
            <person name="Oeser B."/>
            <person name="Pearson M."/>
            <person name="Poulain J."/>
            <person name="Poussereau N."/>
            <person name="Quesneville H."/>
            <person name="Rascle C."/>
            <person name="Schumacher J."/>
            <person name="Segurens B."/>
            <person name="Sexton A."/>
            <person name="Silva E."/>
            <person name="Sirven C."/>
            <person name="Soanes D.M."/>
            <person name="Talbot N.J."/>
            <person name="Templeton M."/>
            <person name="Yandava C."/>
            <person name="Yarden O."/>
            <person name="Zeng Q."/>
            <person name="Rollins J.A."/>
            <person name="Lebrun M.H."/>
            <person name="Dickman M."/>
        </authorList>
    </citation>
    <scope>NUCLEOTIDE SEQUENCE [LARGE SCALE GENOMIC DNA]</scope>
    <source>
        <strain evidence="2 3">B05.10</strain>
    </source>
</reference>
<accession>A0A384JNV3</accession>
<dbReference type="GeneID" id="5430323"/>
<dbReference type="OrthoDB" id="3565451at2759"/>
<evidence type="ECO:0000313" key="3">
    <source>
        <dbReference type="Proteomes" id="UP000001798"/>
    </source>
</evidence>
<feature type="region of interest" description="Disordered" evidence="1">
    <location>
        <begin position="200"/>
        <end position="226"/>
    </location>
</feature>
<organism evidence="2 3">
    <name type="scientific">Botryotinia fuckeliana (strain B05.10)</name>
    <name type="common">Noble rot fungus</name>
    <name type="synonym">Botrytis cinerea</name>
    <dbReference type="NCBI Taxonomy" id="332648"/>
    <lineage>
        <taxon>Eukaryota</taxon>
        <taxon>Fungi</taxon>
        <taxon>Dikarya</taxon>
        <taxon>Ascomycota</taxon>
        <taxon>Pezizomycotina</taxon>
        <taxon>Leotiomycetes</taxon>
        <taxon>Helotiales</taxon>
        <taxon>Sclerotiniaceae</taxon>
        <taxon>Botrytis</taxon>
    </lineage>
</organism>
<gene>
    <name evidence="2" type="ORF">BCIN_07g06830</name>
</gene>
<dbReference type="Proteomes" id="UP000001798">
    <property type="component" value="Chromosome 7"/>
</dbReference>
<evidence type="ECO:0000313" key="2">
    <source>
        <dbReference type="EMBL" id="ATZ52190.1"/>
    </source>
</evidence>
<feature type="compositionally biased region" description="Polar residues" evidence="1">
    <location>
        <begin position="243"/>
        <end position="265"/>
    </location>
</feature>
<dbReference type="AlphaFoldDB" id="A0A384JNV3"/>
<protein>
    <recommendedName>
        <fullName evidence="4">C2H2-type domain-containing protein</fullName>
    </recommendedName>
</protein>
<feature type="compositionally biased region" description="Polar residues" evidence="1">
    <location>
        <begin position="272"/>
        <end position="282"/>
    </location>
</feature>
<proteinExistence type="predicted"/>
<sequence>MALPSAGQTFPTALSRDADSWLYNTEFLGVSQVFSNDLDDLMQDVPNLAFSNDPIESGTGFTPHFVHDLHATQLEPGQGSFQALVPAQAPLNHVSSFNKEANSKSSTSTTVTDTYLFSATNRVKGSARIGKAKKYSRGASASSIRKRTRQRKAHLLKGFALLEKAREALKPYSELPRNFAILLESSFSQLEKIVEEAICSDDMSDSSSTPESSNSEMDSAYESISDVSLSEITNSVHEEQNINFERQTTEPTPSSIHDSEVSQGEETPRPVQPSSPTYQCTYGSRGERCQHSTSRKSDWIRHEESEKHWPQKRYMCMLCAEPTSDEDRNPCCTYCLLAFSSNVEVYSHSLNCTEARRKGKTFTGAKTDHFQAHLVEVHHCSGLDEISAAWTYNHTTKWPRYCGFCTYHFKDWEERKHHVADHFKRGADISDWNPALHNPRRKSADKPDFSPRSDDDDDDDDDNDNDNWHQHGRGRYATEEATQSAYTTVSSEMNCFYPLSNDSYLDWGNNVVGWSQYNLDSKERYSNSLMSRVNIPRKSRQGMKRKHSDYGAYEPEFISDSYSTDHALSYNSTKTVLMHFQGTASAAAAQTGKWTTYSYHHSQLLPNSNATISYIDGSDATSWIYPPKSTTALETVNDAYVRRDDRSHHRISPENFRIKRALPRVIHNSESHRSHREYDNSYSHSSCSRELGQRFAWKQHRLNVNANGDRKPRFECSCCKRCTECFTGKDNISGHYISAQIQHFKDHLKSHHQTMVGVGKLLLSVTKNSRFDNHQLKLDPHVRAKELKLELKLWSDQFYLPPGKCGDESFLECSYKISWGDIGSYIFDPPNCFSSKKQTCGPGQRLQEHFSGDKCCRNHNRAIWHFFEEKCCRKHNSAIGHSCKRNFNCPKHQGFKDQRGLGPNIFLWDCARSSGVTEEQLTWIIQPNFKPFGITSNRPRYQKAKSEFPQSVALERYLSDYNRSEHLAYLASRRISCDASDGSNASIETLSFTCSGATLSVQVKQGKWCCLFRLPKELNVGLTVDDLRATFDGQDVDTH</sequence>
<dbReference type="EMBL" id="CP009811">
    <property type="protein sequence ID" value="ATZ52190.1"/>
    <property type="molecule type" value="Genomic_DNA"/>
</dbReference>
<evidence type="ECO:0008006" key="4">
    <source>
        <dbReference type="Google" id="ProtNLM"/>
    </source>
</evidence>
<reference evidence="2 3" key="3">
    <citation type="journal article" date="2017" name="Mol. Plant Pathol.">
        <title>A gapless genome sequence of the fungus Botrytis cinerea.</title>
        <authorList>
            <person name="Van Kan J.A."/>
            <person name="Stassen J.H."/>
            <person name="Mosbach A."/>
            <person name="Van Der Lee T.A."/>
            <person name="Faino L."/>
            <person name="Farmer A.D."/>
            <person name="Papasotiriou D.G."/>
            <person name="Zhou S."/>
            <person name="Seidl M.F."/>
            <person name="Cottam E."/>
            <person name="Edel D."/>
            <person name="Hahn M."/>
            <person name="Schwartz D.C."/>
            <person name="Dietrich R.A."/>
            <person name="Widdison S."/>
            <person name="Scalliet G."/>
        </authorList>
    </citation>
    <scope>NUCLEOTIDE SEQUENCE [LARGE SCALE GENOMIC DNA]</scope>
    <source>
        <strain evidence="2 3">B05.10</strain>
    </source>
</reference>
<feature type="region of interest" description="Disordered" evidence="1">
    <location>
        <begin position="434"/>
        <end position="482"/>
    </location>
</feature>